<dbReference type="Proteomes" id="UP000216035">
    <property type="component" value="Unassembled WGS sequence"/>
</dbReference>
<sequence length="59" mass="6504">MGSYPAFRVKLRYISCVWLHCGSSFLGRSATVSRTATALAKAFAAIRAARERQIKIVSK</sequence>
<reference evidence="1 2" key="1">
    <citation type="submission" date="2017-07" db="EMBL/GenBank/DDBJ databases">
        <title>Flavobacterium cyanobacteriorum sp. nov., isolated from cyanobacterial aggregates in a eutrophic lake.</title>
        <authorList>
            <person name="Cai H."/>
        </authorList>
    </citation>
    <scope>NUCLEOTIDE SEQUENCE [LARGE SCALE GENOMIC DNA]</scope>
    <source>
        <strain evidence="1 2">TH167</strain>
    </source>
</reference>
<evidence type="ECO:0000313" key="1">
    <source>
        <dbReference type="EMBL" id="OYQ43059.1"/>
    </source>
</evidence>
<evidence type="ECO:0000313" key="2">
    <source>
        <dbReference type="Proteomes" id="UP000216035"/>
    </source>
</evidence>
<keyword evidence="2" id="KW-1185">Reference proteome</keyword>
<protein>
    <submittedName>
        <fullName evidence="1">Uncharacterized protein</fullName>
    </submittedName>
</protein>
<proteinExistence type="predicted"/>
<dbReference type="EMBL" id="NOXX01000208">
    <property type="protein sequence ID" value="OYQ43059.1"/>
    <property type="molecule type" value="Genomic_DNA"/>
</dbReference>
<accession>A0A255ZNT6</accession>
<gene>
    <name evidence="1" type="ORF">CHX27_11050</name>
</gene>
<dbReference type="AlphaFoldDB" id="A0A255ZNT6"/>
<comment type="caution">
    <text evidence="1">The sequence shown here is derived from an EMBL/GenBank/DDBJ whole genome shotgun (WGS) entry which is preliminary data.</text>
</comment>
<organism evidence="1 2">
    <name type="scientific">Flavobacterium aurantiibacter</name>
    <dbReference type="NCBI Taxonomy" id="2023067"/>
    <lineage>
        <taxon>Bacteria</taxon>
        <taxon>Pseudomonadati</taxon>
        <taxon>Bacteroidota</taxon>
        <taxon>Flavobacteriia</taxon>
        <taxon>Flavobacteriales</taxon>
        <taxon>Flavobacteriaceae</taxon>
        <taxon>Flavobacterium</taxon>
    </lineage>
</organism>
<name>A0A255ZNT6_9FLAO</name>